<gene>
    <name evidence="4" type="ORF">SCUCBS95973_003055</name>
</gene>
<keyword evidence="2" id="KW-0560">Oxidoreductase</keyword>
<dbReference type="Gene3D" id="3.90.180.10">
    <property type="entry name" value="Medium-chain alcohol dehydrogenases, catalytic domain"/>
    <property type="match status" value="1"/>
</dbReference>
<dbReference type="CDD" id="cd08249">
    <property type="entry name" value="enoyl_reductase_like"/>
    <property type="match status" value="1"/>
</dbReference>
<dbReference type="InterPro" id="IPR036291">
    <property type="entry name" value="NAD(P)-bd_dom_sf"/>
</dbReference>
<accession>A0ABP0BCD1</accession>
<dbReference type="PANTHER" id="PTHR45348:SF2">
    <property type="entry name" value="ZINC-TYPE ALCOHOL DEHYDROGENASE-LIKE PROTEIN C2E1P3.01"/>
    <property type="match status" value="1"/>
</dbReference>
<dbReference type="SMART" id="SM00829">
    <property type="entry name" value="PKS_ER"/>
    <property type="match status" value="1"/>
</dbReference>
<evidence type="ECO:0000259" key="3">
    <source>
        <dbReference type="SMART" id="SM00829"/>
    </source>
</evidence>
<dbReference type="EMBL" id="CAWUHB010000013">
    <property type="protein sequence ID" value="CAK7217181.1"/>
    <property type="molecule type" value="Genomic_DNA"/>
</dbReference>
<dbReference type="PANTHER" id="PTHR45348">
    <property type="entry name" value="HYPOTHETICAL OXIDOREDUCTASE (EUROFUNG)"/>
    <property type="match status" value="1"/>
</dbReference>
<organism evidence="4 5">
    <name type="scientific">Sporothrix curviconia</name>
    <dbReference type="NCBI Taxonomy" id="1260050"/>
    <lineage>
        <taxon>Eukaryota</taxon>
        <taxon>Fungi</taxon>
        <taxon>Dikarya</taxon>
        <taxon>Ascomycota</taxon>
        <taxon>Pezizomycotina</taxon>
        <taxon>Sordariomycetes</taxon>
        <taxon>Sordariomycetidae</taxon>
        <taxon>Ophiostomatales</taxon>
        <taxon>Ophiostomataceae</taxon>
        <taxon>Sporothrix</taxon>
    </lineage>
</organism>
<dbReference type="InterPro" id="IPR020843">
    <property type="entry name" value="ER"/>
</dbReference>
<evidence type="ECO:0000256" key="1">
    <source>
        <dbReference type="ARBA" id="ARBA00008072"/>
    </source>
</evidence>
<dbReference type="Gene3D" id="3.40.50.720">
    <property type="entry name" value="NAD(P)-binding Rossmann-like Domain"/>
    <property type="match status" value="1"/>
</dbReference>
<evidence type="ECO:0000256" key="2">
    <source>
        <dbReference type="ARBA" id="ARBA00023002"/>
    </source>
</evidence>
<dbReference type="Pfam" id="PF00107">
    <property type="entry name" value="ADH_zinc_N"/>
    <property type="match status" value="1"/>
</dbReference>
<protein>
    <submittedName>
        <fullName evidence="4">Secondary metabolism biosynthetic enzyme</fullName>
    </submittedName>
</protein>
<evidence type="ECO:0000313" key="4">
    <source>
        <dbReference type="EMBL" id="CAK7217181.1"/>
    </source>
</evidence>
<reference evidence="4 5" key="1">
    <citation type="submission" date="2024-01" db="EMBL/GenBank/DDBJ databases">
        <authorList>
            <person name="Allen C."/>
            <person name="Tagirdzhanova G."/>
        </authorList>
    </citation>
    <scope>NUCLEOTIDE SEQUENCE [LARGE SCALE GENOMIC DNA]</scope>
</reference>
<dbReference type="InterPro" id="IPR013149">
    <property type="entry name" value="ADH-like_C"/>
</dbReference>
<keyword evidence="5" id="KW-1185">Reference proteome</keyword>
<feature type="domain" description="Enoyl reductase (ER)" evidence="3">
    <location>
        <begin position="18"/>
        <end position="367"/>
    </location>
</feature>
<name>A0ABP0BCD1_9PEZI</name>
<comment type="similarity">
    <text evidence="1">Belongs to the zinc-containing alcohol dehydrogenase family.</text>
</comment>
<dbReference type="SUPFAM" id="SSF50129">
    <property type="entry name" value="GroES-like"/>
    <property type="match status" value="1"/>
</dbReference>
<dbReference type="InterPro" id="IPR047122">
    <property type="entry name" value="Trans-enoyl_RdTase-like"/>
</dbReference>
<dbReference type="SUPFAM" id="SSF51735">
    <property type="entry name" value="NAD(P)-binding Rossmann-fold domains"/>
    <property type="match status" value="1"/>
</dbReference>
<dbReference type="Pfam" id="PF08240">
    <property type="entry name" value="ADH_N"/>
    <property type="match status" value="1"/>
</dbReference>
<proteinExistence type="inferred from homology"/>
<comment type="caution">
    <text evidence="4">The sequence shown here is derived from an EMBL/GenBank/DDBJ whole genome shotgun (WGS) entry which is preliminary data.</text>
</comment>
<dbReference type="Proteomes" id="UP001642405">
    <property type="component" value="Unassembled WGS sequence"/>
</dbReference>
<dbReference type="InterPro" id="IPR011032">
    <property type="entry name" value="GroES-like_sf"/>
</dbReference>
<evidence type="ECO:0000313" key="5">
    <source>
        <dbReference type="Proteomes" id="UP001642405"/>
    </source>
</evidence>
<dbReference type="InterPro" id="IPR013154">
    <property type="entry name" value="ADH-like_N"/>
</dbReference>
<sequence length="371" mass="39621">MSSSIPATTRALVVRAKGEIVLDASIPTPKLRDDYLLVKTTAVALNPTDWKSSEMMMGGSTIGTRVGCDYAGIVVAVGSKVTQPFKVGDRIAGGAHGSNQSQPEDGAFGEYIAVKPDLAFKIPDFMSNEDAASLPLGLTTVGQGLIQGLKLNTAENPLKTPENILIYGGATATGQLGIQYAKLAGYRVLTTASAKHTEHLKSLGASEVIDYHDTDAALTSIKAALNGGALRYAWDCVSSDKTTDFCAKALAFTPPSAAEGEGSLHYYSLLYIDIEKAKKIDARIEGGFTFYYTAFGETFEKWQPFPGDPQQLQFARQFWEAARKLIDAGKIKPAKTFANRGGQGFEGVLEGLKELKADKVSGGKLVYTISQ</sequence>